<evidence type="ECO:0000256" key="1">
    <source>
        <dbReference type="SAM" id="MobiDB-lite"/>
    </source>
</evidence>
<sequence length="94" mass="10641">MRKQKTPALVNLAIYTTITVFLWIFFDVYRSLKKAPVLNIDSKILEPIDPNLDTNLLQEIESATFFDQSSPQISPPLNDENNAEVATESSEVNQ</sequence>
<organism evidence="3 4">
    <name type="scientific">Candidatus Woesebacteria bacterium GW2011_GWA1_39_21</name>
    <dbReference type="NCBI Taxonomy" id="1618550"/>
    <lineage>
        <taxon>Bacteria</taxon>
        <taxon>Candidatus Woeseibacteriota</taxon>
    </lineage>
</organism>
<dbReference type="STRING" id="1618550.UT39_C0004G0046"/>
<accession>A0A0G0RDF8</accession>
<keyword evidence="2" id="KW-0812">Transmembrane</keyword>
<gene>
    <name evidence="3" type="ORF">UT39_C0004G0046</name>
</gene>
<feature type="transmembrane region" description="Helical" evidence="2">
    <location>
        <begin position="12"/>
        <end position="29"/>
    </location>
</feature>
<feature type="region of interest" description="Disordered" evidence="1">
    <location>
        <begin position="68"/>
        <end position="94"/>
    </location>
</feature>
<reference evidence="3 4" key="1">
    <citation type="journal article" date="2015" name="Nature">
        <title>rRNA introns, odd ribosomes, and small enigmatic genomes across a large radiation of phyla.</title>
        <authorList>
            <person name="Brown C.T."/>
            <person name="Hug L.A."/>
            <person name="Thomas B.C."/>
            <person name="Sharon I."/>
            <person name="Castelle C.J."/>
            <person name="Singh A."/>
            <person name="Wilkins M.J."/>
            <person name="Williams K.H."/>
            <person name="Banfield J.F."/>
        </authorList>
    </citation>
    <scope>NUCLEOTIDE SEQUENCE [LARGE SCALE GENOMIC DNA]</scope>
</reference>
<evidence type="ECO:0000256" key="2">
    <source>
        <dbReference type="SAM" id="Phobius"/>
    </source>
</evidence>
<dbReference type="EMBL" id="LBWP01000004">
    <property type="protein sequence ID" value="KKR11687.1"/>
    <property type="molecule type" value="Genomic_DNA"/>
</dbReference>
<protein>
    <submittedName>
        <fullName evidence="3">Uncharacterized protein</fullName>
    </submittedName>
</protein>
<evidence type="ECO:0000313" key="4">
    <source>
        <dbReference type="Proteomes" id="UP000034246"/>
    </source>
</evidence>
<proteinExistence type="predicted"/>
<dbReference type="Proteomes" id="UP000034246">
    <property type="component" value="Unassembled WGS sequence"/>
</dbReference>
<keyword evidence="2" id="KW-0472">Membrane</keyword>
<dbReference type="AlphaFoldDB" id="A0A0G0RDF8"/>
<comment type="caution">
    <text evidence="3">The sequence shown here is derived from an EMBL/GenBank/DDBJ whole genome shotgun (WGS) entry which is preliminary data.</text>
</comment>
<keyword evidence="2" id="KW-1133">Transmembrane helix</keyword>
<name>A0A0G0RDF8_9BACT</name>
<evidence type="ECO:0000313" key="3">
    <source>
        <dbReference type="EMBL" id="KKR11687.1"/>
    </source>
</evidence>